<evidence type="ECO:0000313" key="1">
    <source>
        <dbReference type="EMBL" id="KAK9294796.1"/>
    </source>
</evidence>
<dbReference type="Pfam" id="PF15874">
    <property type="entry name" value="Il2rg"/>
    <property type="match status" value="1"/>
</dbReference>
<organism evidence="1 2">
    <name type="scientific">Tetragonisca angustula</name>
    <dbReference type="NCBI Taxonomy" id="166442"/>
    <lineage>
        <taxon>Eukaryota</taxon>
        <taxon>Metazoa</taxon>
        <taxon>Ecdysozoa</taxon>
        <taxon>Arthropoda</taxon>
        <taxon>Hexapoda</taxon>
        <taxon>Insecta</taxon>
        <taxon>Pterygota</taxon>
        <taxon>Neoptera</taxon>
        <taxon>Endopterygota</taxon>
        <taxon>Hymenoptera</taxon>
        <taxon>Apocrita</taxon>
        <taxon>Aculeata</taxon>
        <taxon>Apoidea</taxon>
        <taxon>Anthophila</taxon>
        <taxon>Apidae</taxon>
        <taxon>Tetragonisca</taxon>
    </lineage>
</organism>
<name>A0AAW0ZBL9_9HYME</name>
<gene>
    <name evidence="1" type="ORF">QLX08_010697</name>
</gene>
<protein>
    <submittedName>
        <fullName evidence="1">Uncharacterized protein</fullName>
    </submittedName>
</protein>
<sequence>MQRSMTSIIRIKYSIPISNNEKDTQLENVDKEILVNINCPLKLILNYIRNVVGLDDTTEFDLFDEINCQLRKVSFFQPYTSGFDVFQVDLTYIIVTFERDIHGQMINIIPLLTGKAAKRCTDTLLRSHAFFKKNSSAKSSLKKGINTHRIV</sequence>
<reference evidence="1 2" key="1">
    <citation type="submission" date="2024-05" db="EMBL/GenBank/DDBJ databases">
        <title>The nuclear and mitochondrial genome assemblies of Tetragonisca angustula (Apidae: Meliponini), a tiny yet remarkable pollinator in the Neotropics.</title>
        <authorList>
            <person name="Ferrari R."/>
            <person name="Ricardo P.C."/>
            <person name="Dias F.C."/>
            <person name="Araujo N.S."/>
            <person name="Soares D.O."/>
            <person name="Zhou Q.-S."/>
            <person name="Zhu C.-D."/>
            <person name="Coutinho L."/>
            <person name="Airas M.C."/>
            <person name="Batista T.M."/>
        </authorList>
    </citation>
    <scope>NUCLEOTIDE SEQUENCE [LARGE SCALE GENOMIC DNA]</scope>
    <source>
        <strain evidence="1">ASF017062</strain>
        <tissue evidence="1">Abdomen</tissue>
    </source>
</reference>
<accession>A0AAW0ZBL9</accession>
<dbReference type="AlphaFoldDB" id="A0AAW0ZBL9"/>
<evidence type="ECO:0000313" key="2">
    <source>
        <dbReference type="Proteomes" id="UP001432146"/>
    </source>
</evidence>
<proteinExistence type="predicted"/>
<dbReference type="InterPro" id="IPR039471">
    <property type="entry name" value="CXorf65-like"/>
</dbReference>
<dbReference type="Proteomes" id="UP001432146">
    <property type="component" value="Unassembled WGS sequence"/>
</dbReference>
<dbReference type="EMBL" id="JAWNGG020000300">
    <property type="protein sequence ID" value="KAK9294796.1"/>
    <property type="molecule type" value="Genomic_DNA"/>
</dbReference>
<comment type="caution">
    <text evidence="1">The sequence shown here is derived from an EMBL/GenBank/DDBJ whole genome shotgun (WGS) entry which is preliminary data.</text>
</comment>
<keyword evidence="2" id="KW-1185">Reference proteome</keyword>